<dbReference type="GO" id="GO:0003729">
    <property type="term" value="F:mRNA binding"/>
    <property type="evidence" value="ECO:0007669"/>
    <property type="project" value="InterPro"/>
</dbReference>
<dbReference type="GO" id="GO:0006402">
    <property type="term" value="P:mRNA catabolic process"/>
    <property type="evidence" value="ECO:0007669"/>
    <property type="project" value="InterPro"/>
</dbReference>
<organism evidence="2 3">
    <name type="scientific">Vitis vinifera</name>
    <name type="common">Grape</name>
    <dbReference type="NCBI Taxonomy" id="29760"/>
    <lineage>
        <taxon>Eukaryota</taxon>
        <taxon>Viridiplantae</taxon>
        <taxon>Streptophyta</taxon>
        <taxon>Embryophyta</taxon>
        <taxon>Tracheophyta</taxon>
        <taxon>Spermatophyta</taxon>
        <taxon>Magnoliopsida</taxon>
        <taxon>eudicotyledons</taxon>
        <taxon>Gunneridae</taxon>
        <taxon>Pentapetalae</taxon>
        <taxon>rosids</taxon>
        <taxon>Vitales</taxon>
        <taxon>Vitaceae</taxon>
        <taxon>Viteae</taxon>
        <taxon>Vitis</taxon>
    </lineage>
</organism>
<dbReference type="EMBL" id="QGNW01001124">
    <property type="protein sequence ID" value="RVW54901.1"/>
    <property type="molecule type" value="Genomic_DNA"/>
</dbReference>
<dbReference type="InterPro" id="IPR037151">
    <property type="entry name" value="AlkB-like_sf"/>
</dbReference>
<dbReference type="PANTHER" id="PTHR31447">
    <property type="entry name" value="HYDROXYPROLINE-RICH GLYCOPROTEIN FAMILY PROTEIN-RELATED"/>
    <property type="match status" value="1"/>
</dbReference>
<gene>
    <name evidence="2" type="ORF">CK203_071635</name>
</gene>
<reference evidence="2 3" key="1">
    <citation type="journal article" date="2018" name="PLoS Genet.">
        <title>Population sequencing reveals clonal diversity and ancestral inbreeding in the grapevine cultivar Chardonnay.</title>
        <authorList>
            <person name="Roach M.J."/>
            <person name="Johnson D.L."/>
            <person name="Bohlmann J."/>
            <person name="van Vuuren H.J."/>
            <person name="Jones S.J."/>
            <person name="Pretorius I.S."/>
            <person name="Schmidt S.A."/>
            <person name="Borneman A.R."/>
        </authorList>
    </citation>
    <scope>NUCLEOTIDE SEQUENCE [LARGE SCALE GENOMIC DNA]</scope>
    <source>
        <strain evidence="3">cv. Chardonnay</strain>
        <tissue evidence="2">Leaf</tissue>
    </source>
</reference>
<comment type="similarity">
    <text evidence="1">Belongs to the alkB family.</text>
</comment>
<sequence length="646" mass="70921">MPAGPVSASEKAPMGQGMVPVSVPVQMPAAPESFAKDAIIAWFRGEFAAANAMIDTLCNHLAQLTGGVGSEYEKVFAAIHLRRLNWIPILQMQKYHSIADVAIELQNVLDKKTENVGGAEGVKISEEAMEVCLEGKKEKGTDEEVMKSNGNVDGDEVVVEEEDSPDSDITDSDFNFPNAKLRSCAGWQHPVLQLVSGEYDYADDASGCVRDDLILILNRLMAIKRHSWFLLILSGGFGALTSLCCDPNSNWSQDVQPTTESTESQPTSENIGICGNHEECGGRSTQIKLTKGFVAKEPVKGHMASSFFQNLKHIVNVVKGLKLYENVFTVPELAKLSYFVDELRIAGQNGELSGETFILYNKQIKGNKRELIQFGVPIFGQISEGCNGEPIPALLQNVIDHLIQWELIPEYKKPNNCIINFFDEGEYSQPFLKPPHLEQPISTLLLSESTMAFGRVLGSDNDGNFKGPFMLTLKEGSLIVMRGNSADMARHVMCPSSNKRVSITFFRVRTETNRDQLTPVNKDRSQVTPPLTKAITLWQPGVPTGYTMPSGAFSGYGTMDVMPKWEVVRAPLVMLAPVTPMVMSPRKMQQSGTGVFLPWAVKSRKHAKHLPPRAQRSRLLALPSTVDTHAAEPTSEPCISVEGTAV</sequence>
<evidence type="ECO:0008006" key="4">
    <source>
        <dbReference type="Google" id="ProtNLM"/>
    </source>
</evidence>
<dbReference type="Gene3D" id="2.60.120.590">
    <property type="entry name" value="Alpha-ketoglutarate-dependent dioxygenase AlkB-like"/>
    <property type="match status" value="1"/>
</dbReference>
<dbReference type="SUPFAM" id="SSF51197">
    <property type="entry name" value="Clavaminate synthase-like"/>
    <property type="match status" value="1"/>
</dbReference>
<comment type="caution">
    <text evidence="2">The sequence shown here is derived from an EMBL/GenBank/DDBJ whole genome shotgun (WGS) entry which is preliminary data.</text>
</comment>
<protein>
    <recommendedName>
        <fullName evidence="4">Fe2OG dioxygenase domain-containing protein</fullName>
    </recommendedName>
</protein>
<dbReference type="AlphaFoldDB" id="A0A438F4J5"/>
<dbReference type="InterPro" id="IPR044842">
    <property type="entry name" value="ALKBH9B/ALKBH10B-like"/>
</dbReference>
<evidence type="ECO:0000313" key="3">
    <source>
        <dbReference type="Proteomes" id="UP000288805"/>
    </source>
</evidence>
<evidence type="ECO:0000256" key="1">
    <source>
        <dbReference type="ARBA" id="ARBA00007879"/>
    </source>
</evidence>
<dbReference type="Proteomes" id="UP000288805">
    <property type="component" value="Unassembled WGS sequence"/>
</dbReference>
<proteinExistence type="inferred from homology"/>
<accession>A0A438F4J5</accession>
<evidence type="ECO:0000313" key="2">
    <source>
        <dbReference type="EMBL" id="RVW54901.1"/>
    </source>
</evidence>
<name>A0A438F4J5_VITVI</name>
<dbReference type="GO" id="GO:0032451">
    <property type="term" value="F:demethylase activity"/>
    <property type="evidence" value="ECO:0007669"/>
    <property type="project" value="InterPro"/>
</dbReference>
<dbReference type="PANTHER" id="PTHR31447:SF2">
    <property type="entry name" value="RNA DEMETHYLASE ALKBH10B"/>
    <property type="match status" value="1"/>
</dbReference>